<dbReference type="PATRIC" id="fig|1619138.3.peg.284"/>
<sequence>MKSKFALKFLVIGLFTAYSLWWLYIMAFAGPEDSIRDYFSDTYGIVAGLGGFLGLIFAHKWDGCKSYVGKALIFFSAGLFFQFLGQLSYTIEFYAYGIENSYPSFGEIFFFSSIFFYIFGVWYVAKSAGTTISLKGFGKILAATIFPLLMIAFSYFMFINGTDFESYGLVANVLTFAYPIGQAIYVSLAILTFFLAFNVVGGTMRRRVFFILVACIFQYAADSTFLYKTIQDTWVPAGVSEYMFVVSYFLMSMAFLDFLYAYEYLQGRKK</sequence>
<feature type="transmembrane region" description="Helical" evidence="1">
    <location>
        <begin position="7"/>
        <end position="30"/>
    </location>
</feature>
<evidence type="ECO:0000313" key="3">
    <source>
        <dbReference type="Proteomes" id="UP000033847"/>
    </source>
</evidence>
<feature type="transmembrane region" description="Helical" evidence="1">
    <location>
        <begin position="242"/>
        <end position="262"/>
    </location>
</feature>
<name>A0A0G1AYE3_UNCKA</name>
<evidence type="ECO:0000256" key="1">
    <source>
        <dbReference type="SAM" id="Phobius"/>
    </source>
</evidence>
<protein>
    <submittedName>
        <fullName evidence="2">Uncharacterized protein</fullName>
    </submittedName>
</protein>
<feature type="transmembrane region" description="Helical" evidence="1">
    <location>
        <begin position="108"/>
        <end position="125"/>
    </location>
</feature>
<organism evidence="2 3">
    <name type="scientific">candidate division WWE3 bacterium GW2011_GWF1_42_14</name>
    <dbReference type="NCBI Taxonomy" id="1619138"/>
    <lineage>
        <taxon>Bacteria</taxon>
        <taxon>Katanobacteria</taxon>
    </lineage>
</organism>
<feature type="transmembrane region" description="Helical" evidence="1">
    <location>
        <begin position="42"/>
        <end position="59"/>
    </location>
</feature>
<feature type="transmembrane region" description="Helical" evidence="1">
    <location>
        <begin position="209"/>
        <end position="230"/>
    </location>
</feature>
<keyword evidence="1" id="KW-1133">Transmembrane helix</keyword>
<evidence type="ECO:0000313" key="2">
    <source>
        <dbReference type="EMBL" id="KKS39106.1"/>
    </source>
</evidence>
<feature type="transmembrane region" description="Helical" evidence="1">
    <location>
        <begin position="137"/>
        <end position="156"/>
    </location>
</feature>
<dbReference type="AlphaFoldDB" id="A0A0G1AYE3"/>
<feature type="transmembrane region" description="Helical" evidence="1">
    <location>
        <begin position="176"/>
        <end position="197"/>
    </location>
</feature>
<proteinExistence type="predicted"/>
<feature type="transmembrane region" description="Helical" evidence="1">
    <location>
        <begin position="71"/>
        <end position="96"/>
    </location>
</feature>
<keyword evidence="1" id="KW-0472">Membrane</keyword>
<dbReference type="EMBL" id="LCCU01000004">
    <property type="protein sequence ID" value="KKS39106.1"/>
    <property type="molecule type" value="Genomic_DNA"/>
</dbReference>
<accession>A0A0G1AYE3</accession>
<keyword evidence="1" id="KW-0812">Transmembrane</keyword>
<gene>
    <name evidence="2" type="ORF">UV00_C0004G0032</name>
</gene>
<dbReference type="Proteomes" id="UP000033847">
    <property type="component" value="Unassembled WGS sequence"/>
</dbReference>
<comment type="caution">
    <text evidence="2">The sequence shown here is derived from an EMBL/GenBank/DDBJ whole genome shotgun (WGS) entry which is preliminary data.</text>
</comment>
<reference evidence="2 3" key="1">
    <citation type="journal article" date="2015" name="Nature">
        <title>rRNA introns, odd ribosomes, and small enigmatic genomes across a large radiation of phyla.</title>
        <authorList>
            <person name="Brown C.T."/>
            <person name="Hug L.A."/>
            <person name="Thomas B.C."/>
            <person name="Sharon I."/>
            <person name="Castelle C.J."/>
            <person name="Singh A."/>
            <person name="Wilkins M.J."/>
            <person name="Williams K.H."/>
            <person name="Banfield J.F."/>
        </authorList>
    </citation>
    <scope>NUCLEOTIDE SEQUENCE [LARGE SCALE GENOMIC DNA]</scope>
</reference>